<sequence length="144" mass="16667">MGIGCPQTVVDWKMFCRDIAAAYFLNHPEKIGGINKYVEIDETVLCKPKYHKGRELAREQQWFFGGVERGESNLVLGSIIVSDCWKAYGGIEKLPEGYRHYTVNHSIEFKNKETGQHTNSIESQWQKFKQDHKQRYGTNRGLLN</sequence>
<dbReference type="PANTHER" id="PTHR47163:SF2">
    <property type="entry name" value="SI:DKEY-17M8.2"/>
    <property type="match status" value="1"/>
</dbReference>
<dbReference type="Proteomes" id="UP000887561">
    <property type="component" value="Unplaced"/>
</dbReference>
<keyword evidence="1" id="KW-1185">Reference proteome</keyword>
<proteinExistence type="predicted"/>
<name>A0A915MNR7_MELJA</name>
<protein>
    <submittedName>
        <fullName evidence="2">ISXO2-like transposase domain-containing protein</fullName>
    </submittedName>
</protein>
<dbReference type="WBParaSite" id="scaffold43645_cov557.g24167">
    <property type="protein sequence ID" value="scaffold43645_cov557.g24167"/>
    <property type="gene ID" value="scaffold43645_cov557.g24167"/>
</dbReference>
<dbReference type="InterPro" id="IPR053164">
    <property type="entry name" value="IS1016-like_transposase"/>
</dbReference>
<evidence type="ECO:0000313" key="2">
    <source>
        <dbReference type="WBParaSite" id="scaffold43645_cov557.g24167"/>
    </source>
</evidence>
<dbReference type="AlphaFoldDB" id="A0A915MNR7"/>
<evidence type="ECO:0000313" key="1">
    <source>
        <dbReference type="Proteomes" id="UP000887561"/>
    </source>
</evidence>
<dbReference type="PANTHER" id="PTHR47163">
    <property type="entry name" value="DDE_TNP_IS1595 DOMAIN-CONTAINING PROTEIN"/>
    <property type="match status" value="1"/>
</dbReference>
<accession>A0A915MNR7</accession>
<reference evidence="2" key="1">
    <citation type="submission" date="2022-11" db="UniProtKB">
        <authorList>
            <consortium name="WormBaseParasite"/>
        </authorList>
    </citation>
    <scope>IDENTIFICATION</scope>
</reference>
<organism evidence="1 2">
    <name type="scientific">Meloidogyne javanica</name>
    <name type="common">Root-knot nematode worm</name>
    <dbReference type="NCBI Taxonomy" id="6303"/>
    <lineage>
        <taxon>Eukaryota</taxon>
        <taxon>Metazoa</taxon>
        <taxon>Ecdysozoa</taxon>
        <taxon>Nematoda</taxon>
        <taxon>Chromadorea</taxon>
        <taxon>Rhabditida</taxon>
        <taxon>Tylenchina</taxon>
        <taxon>Tylenchomorpha</taxon>
        <taxon>Tylenchoidea</taxon>
        <taxon>Meloidogynidae</taxon>
        <taxon>Meloidogyninae</taxon>
        <taxon>Meloidogyne</taxon>
        <taxon>Meloidogyne incognita group</taxon>
    </lineage>
</organism>